<gene>
    <name evidence="2" type="ORF">Pfra01_002807000</name>
</gene>
<comment type="caution">
    <text evidence="2">The sequence shown here is derived from an EMBL/GenBank/DDBJ whole genome shotgun (WGS) entry which is preliminary data.</text>
</comment>
<accession>A0A9W6YI86</accession>
<sequence length="283" mass="31184">MGHLEGSSAPFRAADSPGPRRQLRPPFSSSSHVHASMRSAASEKREGGRRAPTGRAKRRPKQNHQLQRSVSGSHSGISVSRGWSWWTALPDFNAMNTVWELRRRGVNDAHVSTNSSSTASSAANTLSRHRAWLCWTWSMVALLMDGEYSLMSVYPEVSASSSSDGPRQQVRHHKDLERLATPTTLSLMCESLGSRLGLPASCAVPRGVTHRYGPPMCTIVVRGEEKGRRERGQLRTLVVKLAKSEMSFDARSSFLLRSKPSTTAGRCERIPPITVLVELDIQS</sequence>
<feature type="compositionally biased region" description="Low complexity" evidence="1">
    <location>
        <begin position="68"/>
        <end position="78"/>
    </location>
</feature>
<feature type="region of interest" description="Disordered" evidence="1">
    <location>
        <begin position="1"/>
        <end position="78"/>
    </location>
</feature>
<keyword evidence="3" id="KW-1185">Reference proteome</keyword>
<feature type="compositionally biased region" description="Low complexity" evidence="1">
    <location>
        <begin position="28"/>
        <end position="40"/>
    </location>
</feature>
<evidence type="ECO:0000313" key="3">
    <source>
        <dbReference type="Proteomes" id="UP001165121"/>
    </source>
</evidence>
<organism evidence="2 3">
    <name type="scientific">Phytophthora fragariaefolia</name>
    <dbReference type="NCBI Taxonomy" id="1490495"/>
    <lineage>
        <taxon>Eukaryota</taxon>
        <taxon>Sar</taxon>
        <taxon>Stramenopiles</taxon>
        <taxon>Oomycota</taxon>
        <taxon>Peronosporomycetes</taxon>
        <taxon>Peronosporales</taxon>
        <taxon>Peronosporaceae</taxon>
        <taxon>Phytophthora</taxon>
    </lineage>
</organism>
<evidence type="ECO:0000256" key="1">
    <source>
        <dbReference type="SAM" id="MobiDB-lite"/>
    </source>
</evidence>
<dbReference type="AlphaFoldDB" id="A0A9W6YI86"/>
<protein>
    <submittedName>
        <fullName evidence="2">Unnamed protein product</fullName>
    </submittedName>
</protein>
<proteinExistence type="predicted"/>
<reference evidence="2" key="1">
    <citation type="submission" date="2023-04" db="EMBL/GenBank/DDBJ databases">
        <title>Phytophthora fragariaefolia NBRC 109709.</title>
        <authorList>
            <person name="Ichikawa N."/>
            <person name="Sato H."/>
            <person name="Tonouchi N."/>
        </authorList>
    </citation>
    <scope>NUCLEOTIDE SEQUENCE</scope>
    <source>
        <strain evidence="2">NBRC 109709</strain>
    </source>
</reference>
<dbReference type="EMBL" id="BSXT01007756">
    <property type="protein sequence ID" value="GMF64192.1"/>
    <property type="molecule type" value="Genomic_DNA"/>
</dbReference>
<evidence type="ECO:0000313" key="2">
    <source>
        <dbReference type="EMBL" id="GMF64192.1"/>
    </source>
</evidence>
<dbReference type="Proteomes" id="UP001165121">
    <property type="component" value="Unassembled WGS sequence"/>
</dbReference>
<name>A0A9W6YI86_9STRA</name>